<dbReference type="CDD" id="cd00688">
    <property type="entry name" value="ISOPREN_C2_like"/>
    <property type="match status" value="1"/>
</dbReference>
<feature type="region of interest" description="Disordered" evidence="2">
    <location>
        <begin position="1220"/>
        <end position="1272"/>
    </location>
</feature>
<evidence type="ECO:0000256" key="3">
    <source>
        <dbReference type="SAM" id="Phobius"/>
    </source>
</evidence>
<dbReference type="SMART" id="SM00635">
    <property type="entry name" value="BID_2"/>
    <property type="match status" value="3"/>
</dbReference>
<feature type="signal peptide" evidence="4">
    <location>
        <begin position="1"/>
        <end position="35"/>
    </location>
</feature>
<feature type="chain" id="PRO_5031552830" evidence="4">
    <location>
        <begin position="36"/>
        <end position="1395"/>
    </location>
</feature>
<keyword evidence="3" id="KW-1133">Transmembrane helix</keyword>
<dbReference type="InterPro" id="IPR027954">
    <property type="entry name" value="Transcobalamin-like_C"/>
</dbReference>
<dbReference type="Pfam" id="PF14478">
    <property type="entry name" value="DUF4430"/>
    <property type="match status" value="1"/>
</dbReference>
<organism evidence="6 7">
    <name type="scientific">Bilifractor porci</name>
    <dbReference type="NCBI Taxonomy" id="2606636"/>
    <lineage>
        <taxon>Bacteria</taxon>
        <taxon>Bacillati</taxon>
        <taxon>Bacillota</taxon>
        <taxon>Clostridia</taxon>
        <taxon>Lachnospirales</taxon>
        <taxon>Lachnospiraceae</taxon>
        <taxon>Bilifractor</taxon>
    </lineage>
</organism>
<dbReference type="InterPro" id="IPR008964">
    <property type="entry name" value="Invasin/intimin_cell_adhesion"/>
</dbReference>
<evidence type="ECO:0000313" key="7">
    <source>
        <dbReference type="Proteomes" id="UP000466864"/>
    </source>
</evidence>
<feature type="coiled-coil region" evidence="1">
    <location>
        <begin position="478"/>
        <end position="505"/>
    </location>
</feature>
<protein>
    <submittedName>
        <fullName evidence="6">DUF4430 domain-containing protein</fullName>
    </submittedName>
</protein>
<sequence length="1395" mass="144671">MKKRITIGKRLLTMLLAVLLTAGLLAGVSPAPVQAQEAAASSYVVLSVEKFAIGRGWITEPDIVPVTEGETVAQVLQDYLPAKGYPLEIKETASYGAYLSGIQNADPDGTLVLPESTRKMAAKAGITIPSDLANKDAPHLREFSYGNDAAGTNTSGWIYSVNNTIPGVGIGYYKVSSGDVVRLQFTLYGTGEDISGEVYGGTPDYVRADKSALLTRLAYINQNPSQWLDTEAKQSAYQAACTVVQQLDATQSQVDAALKALPERAMVWPELVTLSASELTLYINGESEKLTATVSPENADFSELTWESSDSSIATVDQKGNVTPHGRGDVQISAKTQSGLAGQCTVHVVDRPYQSITMNTASVFLEADQTAQLSVTGSPANATEALRLTWSSDRESVAKVDQNGLVTSVAKGTAKITAVQQGSGIQASCTVTVGDAKEVAEQVQAQIEALPKAGDLKISDADAVHAAQAAWDSLSDTARGYLKDADALERRLKRCTEQMTQLEKTYAGVLAVEAQIEALPSLSALTLADQTAVDAAQAAYQALSTTEKGLMDASLLRKLTQASGRIEELQKQLAAAQQALAGVDPDGGLSQAAAVAAAAEAYQNLDDGQKSQLDGALMQRLNTALANLTAQVEAAVNALDTGAAFNLQAQTVQDYLAAENALNLCGGLLTVSDSVQQKRPAAQAYIAGGISTSGKVTQSGSDWYLKLEASRLSSLTAVSEAVRKKDATADDAAAAWKISWKDLRSGSEAVPDQPESLTFSVGGLSDLSDPALYLVQDASSGAGKTTVKKLQAQFNAAAGIVTIRTDVPGIYAVAGHVVPLTGLTLQTTASLLKGESLQLTPGLVPTETTERPSYVWSSSSEDVATVSSSGVVKGVKKGTATITVRVKGDSSLYASCKVTVRTGANALSKSVGTILKETDAYVQSVDTSPTVGSEWYVLASARYGRNLSDSYFSTYYNHLANYLKEKNGVLSDTKMSEYSKIILVLTAIGKDAQNVAGYNLLQNLADFDKVKSQGLNGPIWALIALKSNPAYSIPKVSGVGTQTTEDVLVQYLLDRQLSDGGWALSGTSADTDITAMTLQALAPYYQKEGREKVTAAIDRALDRLGKMQLSDGGYGTMGVETSESVAQVLTALTALGIDPKTDARFIKGGSWTVENMISYHIDNSGFMHVKPGAANNGGAAAGSVDGLATGQGFYSLVAYQRMLDGKASLYDMSDVTLTAGGQGDGKGTGLENTKTGTSGTGSSSGKTAGGTDSGRGSGSSGGSSGGSGSGARVYSGTAAASGAAGKTAGKTAAGSTGAAKPAESVSSDSSGNSGWQFTGKDMDLTGDEDGEASAEMAVGSTSGDPGKSAAASGNGAEQGVTSHAGAFLPYIICILAGAAVFGVCLYLAYRKKRRP</sequence>
<evidence type="ECO:0000256" key="2">
    <source>
        <dbReference type="SAM" id="MobiDB-lite"/>
    </source>
</evidence>
<feature type="transmembrane region" description="Helical" evidence="3">
    <location>
        <begin position="1367"/>
        <end position="1389"/>
    </location>
</feature>
<evidence type="ECO:0000259" key="5">
    <source>
        <dbReference type="SMART" id="SM00635"/>
    </source>
</evidence>
<feature type="coiled-coil region" evidence="1">
    <location>
        <begin position="552"/>
        <end position="579"/>
    </location>
</feature>
<accession>A0A7X2P7Y8</accession>
<dbReference type="Gene3D" id="1.50.10.20">
    <property type="match status" value="1"/>
</dbReference>
<dbReference type="EMBL" id="VUMV01000002">
    <property type="protein sequence ID" value="MST81358.1"/>
    <property type="molecule type" value="Genomic_DNA"/>
</dbReference>
<keyword evidence="1" id="KW-0175">Coiled coil</keyword>
<dbReference type="SUPFAM" id="SSF48239">
    <property type="entry name" value="Terpenoid cyclases/Protein prenyltransferases"/>
    <property type="match status" value="1"/>
</dbReference>
<comment type="caution">
    <text evidence="6">The sequence shown here is derived from an EMBL/GenBank/DDBJ whole genome shotgun (WGS) entry which is preliminary data.</text>
</comment>
<feature type="compositionally biased region" description="Gly residues" evidence="2">
    <location>
        <begin position="1247"/>
        <end position="1269"/>
    </location>
</feature>
<feature type="compositionally biased region" description="Low complexity" evidence="2">
    <location>
        <begin position="1285"/>
        <end position="1313"/>
    </location>
</feature>
<dbReference type="InterPro" id="IPR045197">
    <property type="entry name" value="NUP210-like"/>
</dbReference>
<keyword evidence="7" id="KW-1185">Reference proteome</keyword>
<evidence type="ECO:0000256" key="4">
    <source>
        <dbReference type="SAM" id="SignalP"/>
    </source>
</evidence>
<reference evidence="6 7" key="1">
    <citation type="submission" date="2019-08" db="EMBL/GenBank/DDBJ databases">
        <title>In-depth cultivation of the pig gut microbiome towards novel bacterial diversity and tailored functional studies.</title>
        <authorList>
            <person name="Wylensek D."/>
            <person name="Hitch T.C.A."/>
            <person name="Clavel T."/>
        </authorList>
    </citation>
    <scope>NUCLEOTIDE SEQUENCE [LARGE SCALE GENOMIC DNA]</scope>
    <source>
        <strain evidence="6 7">Oil+RF-744-WCA-WT-13</strain>
    </source>
</reference>
<feature type="domain" description="BIG2" evidence="5">
    <location>
        <begin position="268"/>
        <end position="345"/>
    </location>
</feature>
<feature type="domain" description="BIG2" evidence="5">
    <location>
        <begin position="352"/>
        <end position="430"/>
    </location>
</feature>
<keyword evidence="3" id="KW-0812">Transmembrane</keyword>
<keyword evidence="4" id="KW-0732">Signal</keyword>
<feature type="domain" description="BIG2" evidence="5">
    <location>
        <begin position="819"/>
        <end position="897"/>
    </location>
</feature>
<name>A0A7X2P7Y8_9FIRM</name>
<evidence type="ECO:0000313" key="6">
    <source>
        <dbReference type="EMBL" id="MST81358.1"/>
    </source>
</evidence>
<evidence type="ECO:0000256" key="1">
    <source>
        <dbReference type="SAM" id="Coils"/>
    </source>
</evidence>
<dbReference type="InterPro" id="IPR003343">
    <property type="entry name" value="Big_2"/>
</dbReference>
<keyword evidence="3" id="KW-0472">Membrane</keyword>
<feature type="region of interest" description="Disordered" evidence="2">
    <location>
        <begin position="1285"/>
        <end position="1356"/>
    </location>
</feature>
<gene>
    <name evidence="6" type="ORF">FYJ60_03375</name>
</gene>
<proteinExistence type="predicted"/>
<dbReference type="PANTHER" id="PTHR23019:SF0">
    <property type="entry name" value="NUCLEAR PORE MEMBRANE GLYCOPROTEIN 210"/>
    <property type="match status" value="1"/>
</dbReference>
<dbReference type="Gene3D" id="2.60.40.1080">
    <property type="match status" value="3"/>
</dbReference>
<dbReference type="PANTHER" id="PTHR23019">
    <property type="entry name" value="NUCLEAR PORE MEMBRANE GLYCOPROTEIN GP210-RELATED"/>
    <property type="match status" value="1"/>
</dbReference>
<dbReference type="InterPro" id="IPR008930">
    <property type="entry name" value="Terpenoid_cyclase/PrenylTrfase"/>
</dbReference>
<dbReference type="Proteomes" id="UP000466864">
    <property type="component" value="Unassembled WGS sequence"/>
</dbReference>
<dbReference type="SUPFAM" id="SSF49373">
    <property type="entry name" value="Invasin/intimin cell-adhesion fragments"/>
    <property type="match status" value="3"/>
</dbReference>
<feature type="compositionally biased region" description="Low complexity" evidence="2">
    <location>
        <begin position="1233"/>
        <end position="1246"/>
    </location>
</feature>
<dbReference type="Pfam" id="PF02368">
    <property type="entry name" value="Big_2"/>
    <property type="match status" value="3"/>
</dbReference>